<dbReference type="OrthoDB" id="3936150at2759"/>
<proteinExistence type="inferred from homology"/>
<dbReference type="Proteomes" id="UP001153636">
    <property type="component" value="Chromosome 10"/>
</dbReference>
<feature type="transmembrane region" description="Helical" evidence="7">
    <location>
        <begin position="450"/>
        <end position="474"/>
    </location>
</feature>
<protein>
    <recommendedName>
        <fullName evidence="10">Major facilitator superfamily (MFS) profile domain-containing protein</fullName>
    </recommendedName>
</protein>
<dbReference type="AlphaFoldDB" id="A0A9P0G536"/>
<sequence length="534" mass="59490">MNAPKFYRDNRESCDFDRALSLTGYGRFHYETTAACCLSILVVGFQNGLSAYIFPPARCELNLSSYELGFLNVAFLGGSTISCFIWGFLADNQGRRKILIFTHLINALITVLCSLSPYKNVLIVCRLSSGFLIGAPGSLVYTYIAEFHPPKLRFTSVCLCGMFFVAAWLLLPIIAYFILPLDIKYNFRNIFAITPWRVFLLILAIPDLLVGLWFIRLPESPKYYMARGYPKKALAVLQKMYSANYGKCREFFPVKNIISEVNSGIKNNEVVITGKTARVLKEILQQIKRLFRAPLLVKTTLTTGIMFCNMFGLFGLGLWLPEIFIKFQRYETLHPNTTITLKDLSSLPLITNQTCQPSFDQSVIINTVSTGLTALIFNGICCWVATKVSSKNMTLVLSVIGGISAGSIYWLRSATQNLIVACIFQSTIMTANLSITSIVVELFPTSVGGIAVCLVICVGRTGAAISNIVFAYSMDKKCELPIFVVAVFEILAGVLCLMVPKEKKPLNNEDDNNTETYKKNNYEITTLSNKIADN</sequence>
<feature type="transmembrane region" description="Helical" evidence="7">
    <location>
        <begin position="156"/>
        <end position="178"/>
    </location>
</feature>
<dbReference type="GO" id="GO:0022857">
    <property type="term" value="F:transmembrane transporter activity"/>
    <property type="evidence" value="ECO:0007669"/>
    <property type="project" value="InterPro"/>
</dbReference>
<evidence type="ECO:0000256" key="1">
    <source>
        <dbReference type="ARBA" id="ARBA00004141"/>
    </source>
</evidence>
<dbReference type="PANTHER" id="PTHR23511:SF38">
    <property type="entry name" value="SYNAPTIC VESICLE 2-RELATED PROTEIN-LIKE PROTEIN"/>
    <property type="match status" value="1"/>
</dbReference>
<dbReference type="EMBL" id="OV651822">
    <property type="protein sequence ID" value="CAH1100248.1"/>
    <property type="molecule type" value="Genomic_DNA"/>
</dbReference>
<evidence type="ECO:0000313" key="9">
    <source>
        <dbReference type="Proteomes" id="UP001153636"/>
    </source>
</evidence>
<dbReference type="Pfam" id="PF00083">
    <property type="entry name" value="Sugar_tr"/>
    <property type="match status" value="1"/>
</dbReference>
<organism evidence="8 9">
    <name type="scientific">Psylliodes chrysocephalus</name>
    <dbReference type="NCBI Taxonomy" id="3402493"/>
    <lineage>
        <taxon>Eukaryota</taxon>
        <taxon>Metazoa</taxon>
        <taxon>Ecdysozoa</taxon>
        <taxon>Arthropoda</taxon>
        <taxon>Hexapoda</taxon>
        <taxon>Insecta</taxon>
        <taxon>Pterygota</taxon>
        <taxon>Neoptera</taxon>
        <taxon>Endopterygota</taxon>
        <taxon>Coleoptera</taxon>
        <taxon>Polyphaga</taxon>
        <taxon>Cucujiformia</taxon>
        <taxon>Chrysomeloidea</taxon>
        <taxon>Chrysomelidae</taxon>
        <taxon>Galerucinae</taxon>
        <taxon>Alticini</taxon>
        <taxon>Psylliodes</taxon>
    </lineage>
</organism>
<accession>A0A9P0G536</accession>
<feature type="transmembrane region" description="Helical" evidence="7">
    <location>
        <begin position="393"/>
        <end position="412"/>
    </location>
</feature>
<dbReference type="InterPro" id="IPR036259">
    <property type="entry name" value="MFS_trans_sf"/>
</dbReference>
<feature type="transmembrane region" description="Helical" evidence="7">
    <location>
        <begin position="69"/>
        <end position="89"/>
    </location>
</feature>
<keyword evidence="4 7" id="KW-0812">Transmembrane</keyword>
<dbReference type="InterPro" id="IPR005828">
    <property type="entry name" value="MFS_sugar_transport-like"/>
</dbReference>
<dbReference type="Gene3D" id="1.20.1250.20">
    <property type="entry name" value="MFS general substrate transporter like domains"/>
    <property type="match status" value="1"/>
</dbReference>
<evidence type="ECO:0000256" key="4">
    <source>
        <dbReference type="ARBA" id="ARBA00022692"/>
    </source>
</evidence>
<comment type="subcellular location">
    <subcellularLocation>
        <location evidence="1">Membrane</location>
        <topology evidence="1">Multi-pass membrane protein</topology>
    </subcellularLocation>
</comment>
<evidence type="ECO:0000256" key="5">
    <source>
        <dbReference type="ARBA" id="ARBA00022989"/>
    </source>
</evidence>
<name>A0A9P0G536_9CUCU</name>
<evidence type="ECO:0000256" key="3">
    <source>
        <dbReference type="ARBA" id="ARBA00022448"/>
    </source>
</evidence>
<reference evidence="8" key="1">
    <citation type="submission" date="2022-01" db="EMBL/GenBank/DDBJ databases">
        <authorList>
            <person name="King R."/>
        </authorList>
    </citation>
    <scope>NUCLEOTIDE SEQUENCE</scope>
</reference>
<feature type="transmembrane region" description="Helical" evidence="7">
    <location>
        <begin position="480"/>
        <end position="499"/>
    </location>
</feature>
<evidence type="ECO:0000256" key="7">
    <source>
        <dbReference type="SAM" id="Phobius"/>
    </source>
</evidence>
<feature type="transmembrane region" description="Helical" evidence="7">
    <location>
        <begin position="295"/>
        <end position="320"/>
    </location>
</feature>
<comment type="similarity">
    <text evidence="2">Belongs to the major facilitator superfamily.</text>
</comment>
<keyword evidence="5 7" id="KW-1133">Transmembrane helix</keyword>
<keyword evidence="3" id="KW-0813">Transport</keyword>
<feature type="transmembrane region" description="Helical" evidence="7">
    <location>
        <begin position="121"/>
        <end position="144"/>
    </location>
</feature>
<feature type="transmembrane region" description="Helical" evidence="7">
    <location>
        <begin position="363"/>
        <end position="386"/>
    </location>
</feature>
<evidence type="ECO:0008006" key="10">
    <source>
        <dbReference type="Google" id="ProtNLM"/>
    </source>
</evidence>
<feature type="transmembrane region" description="Helical" evidence="7">
    <location>
        <begin position="28"/>
        <end position="49"/>
    </location>
</feature>
<feature type="transmembrane region" description="Helical" evidence="7">
    <location>
        <begin position="198"/>
        <end position="215"/>
    </location>
</feature>
<dbReference type="SUPFAM" id="SSF103473">
    <property type="entry name" value="MFS general substrate transporter"/>
    <property type="match status" value="1"/>
</dbReference>
<dbReference type="GO" id="GO:0016020">
    <property type="term" value="C:membrane"/>
    <property type="evidence" value="ECO:0007669"/>
    <property type="project" value="UniProtKB-SubCell"/>
</dbReference>
<evidence type="ECO:0000256" key="6">
    <source>
        <dbReference type="ARBA" id="ARBA00023136"/>
    </source>
</evidence>
<dbReference type="PANTHER" id="PTHR23511">
    <property type="entry name" value="SYNAPTIC VESICLE GLYCOPROTEIN 2"/>
    <property type="match status" value="1"/>
</dbReference>
<feature type="transmembrane region" description="Helical" evidence="7">
    <location>
        <begin position="98"/>
        <end position="115"/>
    </location>
</feature>
<keyword evidence="6 7" id="KW-0472">Membrane</keyword>
<evidence type="ECO:0000313" key="8">
    <source>
        <dbReference type="EMBL" id="CAH1100248.1"/>
    </source>
</evidence>
<evidence type="ECO:0000256" key="2">
    <source>
        <dbReference type="ARBA" id="ARBA00008335"/>
    </source>
</evidence>
<feature type="transmembrane region" description="Helical" evidence="7">
    <location>
        <begin position="418"/>
        <end position="443"/>
    </location>
</feature>
<keyword evidence="9" id="KW-1185">Reference proteome</keyword>
<gene>
    <name evidence="8" type="ORF">PSYICH_LOCUS1945</name>
</gene>